<feature type="transmembrane region" description="Helical" evidence="1">
    <location>
        <begin position="6"/>
        <end position="24"/>
    </location>
</feature>
<dbReference type="Pfam" id="PF00990">
    <property type="entry name" value="GGDEF"/>
    <property type="match status" value="1"/>
</dbReference>
<feature type="domain" description="EAL" evidence="2">
    <location>
        <begin position="385"/>
        <end position="624"/>
    </location>
</feature>
<feature type="transmembrane region" description="Helical" evidence="1">
    <location>
        <begin position="192"/>
        <end position="213"/>
    </location>
</feature>
<dbReference type="NCBIfam" id="TIGR00254">
    <property type="entry name" value="GGDEF"/>
    <property type="match status" value="1"/>
</dbReference>
<name>A0A1W1D226_9ZZZZ</name>
<dbReference type="FunFam" id="3.30.70.270:FF:000001">
    <property type="entry name" value="Diguanylate cyclase domain protein"/>
    <property type="match status" value="1"/>
</dbReference>
<evidence type="ECO:0000259" key="2">
    <source>
        <dbReference type="PROSITE" id="PS50883"/>
    </source>
</evidence>
<keyword evidence="1" id="KW-0472">Membrane</keyword>
<dbReference type="InterPro" id="IPR050706">
    <property type="entry name" value="Cyclic-di-GMP_PDE-like"/>
</dbReference>
<gene>
    <name evidence="4" type="ORF">MNB_SM-3-582</name>
</gene>
<dbReference type="GO" id="GO:0071111">
    <property type="term" value="F:cyclic-guanylate-specific phosphodiesterase activity"/>
    <property type="evidence" value="ECO:0007669"/>
    <property type="project" value="InterPro"/>
</dbReference>
<dbReference type="InterPro" id="IPR000160">
    <property type="entry name" value="GGDEF_dom"/>
</dbReference>
<feature type="domain" description="GGDEF" evidence="3">
    <location>
        <begin position="245"/>
        <end position="380"/>
    </location>
</feature>
<sequence>MVKKYEYILLFIAVSLLALFLFLYNRIDDVEKMIFSQIKTKHMEHINTTLQYIAEDILIIKNKKQNLFEVFQEKKIRNQYEKKLQVLISKNIRYAYILKKDKKGKYRFLLDGSHEDKAHFYQKFDPMYPKLYDKVYKTHQPQLIKQDNIQNLWITYLYPIVSHNKTIALVSIDTTTHLAYSIHQLIQPIKKIFLLLILFVILLFLLGIINMFYSVQIQKKLFIDPLTKLYNRRYLEEIETKLSLSKYTVAMFDIDHFKNINDTYGHKAGDYILQECAKIFEQNTRESDIVIRYGGEEFLMLINTRKNNKNTAYMVLERIREAIESYYFTYDNTTIQCTISIGVHPQPQQEKNLTNAIKIADQMLYVAKENGRNQIQIYDDKNQAKTFDIDITRDAIAQHRVVLEYQAIYDPYQQKTIKYEALVRIKKQDGSLIYPNDFIPPLKHTNVAFRLTKEILTLNFDFFAHRKDAVSINLSASDIMNNDIITFIENKLQTNKDLASRITFEVLESEEITQIQKFQQQLKRLQNLGCEIAIDDFGSGFANFKMVLDIQANILKIDASLIKDIHTNEKVYRVVKNIILFAKDVHMKTVAEFVASKEIYDILVELGIDYMQGFYIAKPTSLKE</sequence>
<dbReference type="SUPFAM" id="SSF141868">
    <property type="entry name" value="EAL domain-like"/>
    <property type="match status" value="1"/>
</dbReference>
<dbReference type="Gene3D" id="3.30.70.270">
    <property type="match status" value="1"/>
</dbReference>
<dbReference type="CDD" id="cd01948">
    <property type="entry name" value="EAL"/>
    <property type="match status" value="1"/>
</dbReference>
<dbReference type="PROSITE" id="PS50887">
    <property type="entry name" value="GGDEF"/>
    <property type="match status" value="1"/>
</dbReference>
<dbReference type="SUPFAM" id="SSF55073">
    <property type="entry name" value="Nucleotide cyclase"/>
    <property type="match status" value="1"/>
</dbReference>
<proteinExistence type="predicted"/>
<evidence type="ECO:0000256" key="1">
    <source>
        <dbReference type="SAM" id="Phobius"/>
    </source>
</evidence>
<dbReference type="InterPro" id="IPR029787">
    <property type="entry name" value="Nucleotide_cyclase"/>
</dbReference>
<dbReference type="EMBL" id="FPHP01000002">
    <property type="protein sequence ID" value="SFV74691.1"/>
    <property type="molecule type" value="Genomic_DNA"/>
</dbReference>
<dbReference type="Pfam" id="PF00563">
    <property type="entry name" value="EAL"/>
    <property type="match status" value="1"/>
</dbReference>
<organism evidence="4">
    <name type="scientific">hydrothermal vent metagenome</name>
    <dbReference type="NCBI Taxonomy" id="652676"/>
    <lineage>
        <taxon>unclassified sequences</taxon>
        <taxon>metagenomes</taxon>
        <taxon>ecological metagenomes</taxon>
    </lineage>
</organism>
<dbReference type="AlphaFoldDB" id="A0A1W1D226"/>
<dbReference type="InterPro" id="IPR035919">
    <property type="entry name" value="EAL_sf"/>
</dbReference>
<dbReference type="CDD" id="cd01949">
    <property type="entry name" value="GGDEF"/>
    <property type="match status" value="1"/>
</dbReference>
<dbReference type="Gene3D" id="3.20.20.450">
    <property type="entry name" value="EAL domain"/>
    <property type="match status" value="1"/>
</dbReference>
<evidence type="ECO:0000313" key="4">
    <source>
        <dbReference type="EMBL" id="SFV74691.1"/>
    </source>
</evidence>
<dbReference type="InterPro" id="IPR043128">
    <property type="entry name" value="Rev_trsase/Diguanyl_cyclase"/>
</dbReference>
<dbReference type="SMART" id="SM00052">
    <property type="entry name" value="EAL"/>
    <property type="match status" value="1"/>
</dbReference>
<keyword evidence="1" id="KW-0812">Transmembrane</keyword>
<dbReference type="PROSITE" id="PS50883">
    <property type="entry name" value="EAL"/>
    <property type="match status" value="1"/>
</dbReference>
<dbReference type="PANTHER" id="PTHR33121">
    <property type="entry name" value="CYCLIC DI-GMP PHOSPHODIESTERASE PDEF"/>
    <property type="match status" value="1"/>
</dbReference>
<keyword evidence="1" id="KW-1133">Transmembrane helix</keyword>
<dbReference type="InterPro" id="IPR001633">
    <property type="entry name" value="EAL_dom"/>
</dbReference>
<reference evidence="4" key="1">
    <citation type="submission" date="2016-10" db="EMBL/GenBank/DDBJ databases">
        <authorList>
            <person name="de Groot N.N."/>
        </authorList>
    </citation>
    <scope>NUCLEOTIDE SEQUENCE</scope>
</reference>
<accession>A0A1W1D226</accession>
<evidence type="ECO:0000259" key="3">
    <source>
        <dbReference type="PROSITE" id="PS50887"/>
    </source>
</evidence>
<protein>
    <submittedName>
        <fullName evidence="4">Diguanylate cyclase/phosphodiesterase (GGDEF &amp; EAL domains) with PAS/PAC sensor(S)</fullName>
    </submittedName>
</protein>
<dbReference type="SMART" id="SM00267">
    <property type="entry name" value="GGDEF"/>
    <property type="match status" value="1"/>
</dbReference>
<dbReference type="PANTHER" id="PTHR33121:SF71">
    <property type="entry name" value="OXYGEN SENSOR PROTEIN DOSP"/>
    <property type="match status" value="1"/>
</dbReference>